<keyword evidence="2" id="KW-0808">Transferase</keyword>
<dbReference type="EMBL" id="JBHLWK010000015">
    <property type="protein sequence ID" value="MFC0205082.1"/>
    <property type="molecule type" value="Genomic_DNA"/>
</dbReference>
<organism evidence="2 3">
    <name type="scientific">Novosphingobium soli</name>
    <dbReference type="NCBI Taxonomy" id="574956"/>
    <lineage>
        <taxon>Bacteria</taxon>
        <taxon>Pseudomonadati</taxon>
        <taxon>Pseudomonadota</taxon>
        <taxon>Alphaproteobacteria</taxon>
        <taxon>Sphingomonadales</taxon>
        <taxon>Sphingomonadaceae</taxon>
        <taxon>Novosphingobium</taxon>
    </lineage>
</organism>
<comment type="caution">
    <text evidence="2">The sequence shown here is derived from an EMBL/GenBank/DDBJ whole genome shotgun (WGS) entry which is preliminary data.</text>
</comment>
<reference evidence="2 3" key="1">
    <citation type="submission" date="2024-09" db="EMBL/GenBank/DDBJ databases">
        <authorList>
            <person name="Sun Q."/>
            <person name="Mori K."/>
        </authorList>
    </citation>
    <scope>NUCLEOTIDE SEQUENCE [LARGE SCALE GENOMIC DNA]</scope>
    <source>
        <strain evidence="2 3">CCM 7706</strain>
    </source>
</reference>
<sequence>MLQVITKLDMGGAEVVALDLVSALRRDVDFAVASVLDVDPSPVGVAMARQLSDMAIPLFPGARGHFKKGGALQSAWRLAQAVRRFQPDLVHLHTEMPELTWAIAGLLAPGLRKVPVLRTVHNCELWIAWGRIGRWVTGRLAGAQVLAVSRAAAEADAAIPTRRTRPVAEVVYNGVTAPVAAGPDDSYDGGGDDRTGVHVLFAGRLIEQKAPDLLPEILRRAHAATPRRDVCVRIAGAGPLEAALRDALHGIAPGWTVTMTPPIANLSSKLSRFDVVLMPSRYEGFSILAMETLLSGVPLVATRAPGLREAFPDDYPFCAEVDDAAGLGAILAGVIADPEAARQRIAVLVPALAQQFAPDAMIARHAQIYAAAARSPAA</sequence>
<accession>A0ABV6CWI8</accession>
<protein>
    <submittedName>
        <fullName evidence="2">Glycosyltransferase family 4 protein</fullName>
        <ecNumber evidence="2">2.4.-.-</ecNumber>
    </submittedName>
</protein>
<dbReference type="GO" id="GO:0016757">
    <property type="term" value="F:glycosyltransferase activity"/>
    <property type="evidence" value="ECO:0007669"/>
    <property type="project" value="UniProtKB-KW"/>
</dbReference>
<dbReference type="InterPro" id="IPR028098">
    <property type="entry name" value="Glyco_trans_4-like_N"/>
</dbReference>
<keyword evidence="2" id="KW-0328">Glycosyltransferase</keyword>
<keyword evidence="3" id="KW-1185">Reference proteome</keyword>
<name>A0ABV6CWI8_9SPHN</name>
<dbReference type="Pfam" id="PF13439">
    <property type="entry name" value="Glyco_transf_4"/>
    <property type="match status" value="1"/>
</dbReference>
<evidence type="ECO:0000313" key="2">
    <source>
        <dbReference type="EMBL" id="MFC0205082.1"/>
    </source>
</evidence>
<dbReference type="PANTHER" id="PTHR12526">
    <property type="entry name" value="GLYCOSYLTRANSFERASE"/>
    <property type="match status" value="1"/>
</dbReference>
<gene>
    <name evidence="2" type="ORF">ACFFJC_12485</name>
</gene>
<dbReference type="EC" id="2.4.-.-" evidence="2"/>
<dbReference type="Proteomes" id="UP001589798">
    <property type="component" value="Unassembled WGS sequence"/>
</dbReference>
<proteinExistence type="predicted"/>
<dbReference type="Pfam" id="PF13692">
    <property type="entry name" value="Glyco_trans_1_4"/>
    <property type="match status" value="1"/>
</dbReference>
<feature type="domain" description="Glycosyltransferase subfamily 4-like N-terminal" evidence="1">
    <location>
        <begin position="10"/>
        <end position="175"/>
    </location>
</feature>
<dbReference type="CDD" id="cd03801">
    <property type="entry name" value="GT4_PimA-like"/>
    <property type="match status" value="1"/>
</dbReference>
<dbReference type="Gene3D" id="3.40.50.2000">
    <property type="entry name" value="Glycogen Phosphorylase B"/>
    <property type="match status" value="2"/>
</dbReference>
<dbReference type="RefSeq" id="WP_379487818.1">
    <property type="nucleotide sequence ID" value="NZ_JBHLWK010000015.1"/>
</dbReference>
<evidence type="ECO:0000259" key="1">
    <source>
        <dbReference type="Pfam" id="PF13439"/>
    </source>
</evidence>
<dbReference type="SUPFAM" id="SSF53756">
    <property type="entry name" value="UDP-Glycosyltransferase/glycogen phosphorylase"/>
    <property type="match status" value="1"/>
</dbReference>
<evidence type="ECO:0000313" key="3">
    <source>
        <dbReference type="Proteomes" id="UP001589798"/>
    </source>
</evidence>